<dbReference type="EMBL" id="AQGQ01000062">
    <property type="protein sequence ID" value="EOD55106.1"/>
    <property type="molecule type" value="Genomic_DNA"/>
</dbReference>
<dbReference type="AlphaFoldDB" id="R1H3C0"/>
<dbReference type="RefSeq" id="WP_005900667.1">
    <property type="nucleotide sequence ID" value="NZ_AQGQ01000062.1"/>
</dbReference>
<protein>
    <recommendedName>
        <fullName evidence="1">Nucleotidyl transferase domain-containing protein</fullName>
    </recommendedName>
</protein>
<reference evidence="2 3" key="1">
    <citation type="journal article" date="2013" name="Genome Announc.">
        <title>Draft Genome Sequence of Aeromonas molluscorum Strain 848TT, Isolated from Bivalve Molluscs.</title>
        <authorList>
            <person name="Spataro N."/>
            <person name="Farfan M."/>
            <person name="Albarral V."/>
            <person name="Sanglas A."/>
            <person name="Loren J.G."/>
            <person name="Fuste M.C."/>
            <person name="Bosch E."/>
        </authorList>
    </citation>
    <scope>NUCLEOTIDE SEQUENCE [LARGE SCALE GENOMIC DNA]</scope>
    <source>
        <strain evidence="2 3">848</strain>
    </source>
</reference>
<accession>R1H3C0</accession>
<dbReference type="InterPro" id="IPR005835">
    <property type="entry name" value="NTP_transferase_dom"/>
</dbReference>
<keyword evidence="3" id="KW-1185">Reference proteome</keyword>
<organism evidence="2 3">
    <name type="scientific">Aeromonas molluscorum 848</name>
    <dbReference type="NCBI Taxonomy" id="1268236"/>
    <lineage>
        <taxon>Bacteria</taxon>
        <taxon>Pseudomonadati</taxon>
        <taxon>Pseudomonadota</taxon>
        <taxon>Gammaproteobacteria</taxon>
        <taxon>Aeromonadales</taxon>
        <taxon>Aeromonadaceae</taxon>
        <taxon>Aeromonas</taxon>
    </lineage>
</organism>
<dbReference type="Proteomes" id="UP000013526">
    <property type="component" value="Unassembled WGS sequence"/>
</dbReference>
<dbReference type="SUPFAM" id="SSF53448">
    <property type="entry name" value="Nucleotide-diphospho-sugar transferases"/>
    <property type="match status" value="1"/>
</dbReference>
<sequence>MTQSKGMILTGGSATRLYPVTLVSSQQVLPA</sequence>
<evidence type="ECO:0000313" key="3">
    <source>
        <dbReference type="Proteomes" id="UP000013526"/>
    </source>
</evidence>
<evidence type="ECO:0000313" key="2">
    <source>
        <dbReference type="EMBL" id="EOD55106.1"/>
    </source>
</evidence>
<gene>
    <name evidence="2" type="ORF">G113_10774</name>
</gene>
<proteinExistence type="predicted"/>
<dbReference type="InterPro" id="IPR029044">
    <property type="entry name" value="Nucleotide-diphossugar_trans"/>
</dbReference>
<feature type="domain" description="Nucleotidyl transferase" evidence="1">
    <location>
        <begin position="5"/>
        <end position="30"/>
    </location>
</feature>
<comment type="caution">
    <text evidence="2">The sequence shown here is derived from an EMBL/GenBank/DDBJ whole genome shotgun (WGS) entry which is preliminary data.</text>
</comment>
<evidence type="ECO:0000259" key="1">
    <source>
        <dbReference type="Pfam" id="PF00483"/>
    </source>
</evidence>
<dbReference type="Pfam" id="PF00483">
    <property type="entry name" value="NTP_transferase"/>
    <property type="match status" value="1"/>
</dbReference>
<name>R1H3C0_9GAMM</name>